<dbReference type="InterPro" id="IPR009057">
    <property type="entry name" value="Homeodomain-like_sf"/>
</dbReference>
<organism evidence="1 2">
    <name type="scientific">Nitrosomonas communis</name>
    <dbReference type="NCBI Taxonomy" id="44574"/>
    <lineage>
        <taxon>Bacteria</taxon>
        <taxon>Pseudomonadati</taxon>
        <taxon>Pseudomonadota</taxon>
        <taxon>Betaproteobacteria</taxon>
        <taxon>Nitrosomonadales</taxon>
        <taxon>Nitrosomonadaceae</taxon>
        <taxon>Nitrosomonas</taxon>
    </lineage>
</organism>
<keyword evidence="2" id="KW-1185">Reference proteome</keyword>
<dbReference type="OrthoDB" id="9813285at2"/>
<dbReference type="KEGG" id="nco:AAW31_06785"/>
<dbReference type="Proteomes" id="UP000034156">
    <property type="component" value="Chromosome"/>
</dbReference>
<dbReference type="GO" id="GO:0003677">
    <property type="term" value="F:DNA binding"/>
    <property type="evidence" value="ECO:0007669"/>
    <property type="project" value="InterPro"/>
</dbReference>
<reference evidence="1 2" key="2">
    <citation type="journal article" date="2016" name="Genome Announc.">
        <title>Genome Sequence of Nitrosomonas communis Strain Nm2, a Mesophilic Ammonia-Oxidizing Bacterium Isolated from Mediterranean Soil.</title>
        <authorList>
            <person name="Kozlowski J.A."/>
            <person name="Kits K.D."/>
            <person name="Stein L.Y."/>
        </authorList>
    </citation>
    <scope>NUCLEOTIDE SEQUENCE [LARGE SCALE GENOMIC DNA]</scope>
    <source>
        <strain evidence="1 2">Nm2</strain>
    </source>
</reference>
<evidence type="ECO:0000313" key="2">
    <source>
        <dbReference type="Proteomes" id="UP000034156"/>
    </source>
</evidence>
<dbReference type="InterPro" id="IPR002514">
    <property type="entry name" value="Transposase_8"/>
</dbReference>
<reference evidence="2" key="1">
    <citation type="submission" date="2015-05" db="EMBL/GenBank/DDBJ databases">
        <title>Draft genome of Nitrosomonas communis strain Nm2.</title>
        <authorList>
            <person name="Kozlowski J.A."/>
            <person name="Kits K.D."/>
            <person name="Stein L.Y."/>
        </authorList>
    </citation>
    <scope>NUCLEOTIDE SEQUENCE [LARGE SCALE GENOMIC DNA]</scope>
    <source>
        <strain evidence="2">Nm2</strain>
    </source>
</reference>
<dbReference type="GO" id="GO:0006313">
    <property type="term" value="P:DNA transposition"/>
    <property type="evidence" value="ECO:0007669"/>
    <property type="project" value="InterPro"/>
</dbReference>
<dbReference type="EMBL" id="CP011451">
    <property type="protein sequence ID" value="AKH37587.1"/>
    <property type="molecule type" value="Genomic_DNA"/>
</dbReference>
<name>A0A0F7KFK6_9PROT</name>
<gene>
    <name evidence="1" type="ORF">AAW31_06785</name>
</gene>
<evidence type="ECO:0008006" key="3">
    <source>
        <dbReference type="Google" id="ProtNLM"/>
    </source>
</evidence>
<dbReference type="PATRIC" id="fig|44574.3.peg.1635"/>
<evidence type="ECO:0000313" key="1">
    <source>
        <dbReference type="EMBL" id="AKH37587.1"/>
    </source>
</evidence>
<dbReference type="AlphaFoldDB" id="A0A0F7KFK6"/>
<accession>A0A0F7KFK6</accession>
<proteinExistence type="predicted"/>
<dbReference type="GO" id="GO:0004803">
    <property type="term" value="F:transposase activity"/>
    <property type="evidence" value="ECO:0007669"/>
    <property type="project" value="InterPro"/>
</dbReference>
<dbReference type="RefSeq" id="WP_046849666.1">
    <property type="nucleotide sequence ID" value="NZ_CBDIPD010000035.1"/>
</dbReference>
<protein>
    <recommendedName>
        <fullName evidence="3">Transposase</fullName>
    </recommendedName>
</protein>
<sequence>MKQKSYSHELKESVIQKRMLPNAVSAPQLCQETGVSDLTLYKWRKEYRNREITAEGYLSAPFLCF</sequence>
<dbReference type="SUPFAM" id="SSF46689">
    <property type="entry name" value="Homeodomain-like"/>
    <property type="match status" value="1"/>
</dbReference>
<dbReference type="Pfam" id="PF01527">
    <property type="entry name" value="HTH_Tnp_1"/>
    <property type="match status" value="1"/>
</dbReference>